<dbReference type="Pfam" id="PF02678">
    <property type="entry name" value="Pirin"/>
    <property type="match status" value="1"/>
</dbReference>
<feature type="domain" description="Quercetin 2,3-dioxygenase C-terminal cupin" evidence="4">
    <location>
        <begin position="147"/>
        <end position="232"/>
    </location>
</feature>
<evidence type="ECO:0000313" key="5">
    <source>
        <dbReference type="EMBL" id="HIZ14536.1"/>
    </source>
</evidence>
<dbReference type="InterPro" id="IPR014710">
    <property type="entry name" value="RmlC-like_jellyroll"/>
</dbReference>
<accession>A0A9D2IKT7</accession>
<dbReference type="InterPro" id="IPR041602">
    <property type="entry name" value="Quercetinase_C"/>
</dbReference>
<evidence type="ECO:0000259" key="3">
    <source>
        <dbReference type="Pfam" id="PF02678"/>
    </source>
</evidence>
<evidence type="ECO:0000256" key="1">
    <source>
        <dbReference type="ARBA" id="ARBA00008416"/>
    </source>
</evidence>
<dbReference type="AlphaFoldDB" id="A0A9D2IKT7"/>
<evidence type="ECO:0000259" key="4">
    <source>
        <dbReference type="Pfam" id="PF17954"/>
    </source>
</evidence>
<dbReference type="InterPro" id="IPR012093">
    <property type="entry name" value="Pirin"/>
</dbReference>
<dbReference type="EMBL" id="DXCC01000004">
    <property type="protein sequence ID" value="HIZ14536.1"/>
    <property type="molecule type" value="Genomic_DNA"/>
</dbReference>
<proteinExistence type="inferred from homology"/>
<reference evidence="5" key="1">
    <citation type="journal article" date="2021" name="PeerJ">
        <title>Extensive microbial diversity within the chicken gut microbiome revealed by metagenomics and culture.</title>
        <authorList>
            <person name="Gilroy R."/>
            <person name="Ravi A."/>
            <person name="Getino M."/>
            <person name="Pursley I."/>
            <person name="Horton D.L."/>
            <person name="Alikhan N.F."/>
            <person name="Baker D."/>
            <person name="Gharbi K."/>
            <person name="Hall N."/>
            <person name="Watson M."/>
            <person name="Adriaenssens E.M."/>
            <person name="Foster-Nyarko E."/>
            <person name="Jarju S."/>
            <person name="Secka A."/>
            <person name="Antonio M."/>
            <person name="Oren A."/>
            <person name="Chaudhuri R.R."/>
            <person name="La Ragione R."/>
            <person name="Hildebrand F."/>
            <person name="Pallen M.J."/>
        </authorList>
    </citation>
    <scope>NUCLEOTIDE SEQUENCE</scope>
    <source>
        <strain evidence="5">ChiHjej11B10-19426</strain>
    </source>
</reference>
<evidence type="ECO:0000313" key="6">
    <source>
        <dbReference type="Proteomes" id="UP000824014"/>
    </source>
</evidence>
<dbReference type="PANTHER" id="PTHR43212">
    <property type="entry name" value="QUERCETIN 2,3-DIOXYGENASE"/>
    <property type="match status" value="1"/>
</dbReference>
<dbReference type="InterPro" id="IPR011051">
    <property type="entry name" value="RmlC_Cupin_sf"/>
</dbReference>
<evidence type="ECO:0000256" key="2">
    <source>
        <dbReference type="RuleBase" id="RU003457"/>
    </source>
</evidence>
<dbReference type="Proteomes" id="UP000824014">
    <property type="component" value="Unassembled WGS sequence"/>
</dbReference>
<protein>
    <submittedName>
        <fullName evidence="5">Pirin family protein</fullName>
    </submittedName>
</protein>
<dbReference type="InterPro" id="IPR003829">
    <property type="entry name" value="Pirin_N_dom"/>
</dbReference>
<comment type="caution">
    <text evidence="5">The sequence shown here is derived from an EMBL/GenBank/DDBJ whole genome shotgun (WGS) entry which is preliminary data.</text>
</comment>
<dbReference type="Pfam" id="PF17954">
    <property type="entry name" value="Pirin_C_2"/>
    <property type="match status" value="1"/>
</dbReference>
<reference evidence="5" key="2">
    <citation type="submission" date="2021-04" db="EMBL/GenBank/DDBJ databases">
        <authorList>
            <person name="Gilroy R."/>
        </authorList>
    </citation>
    <scope>NUCLEOTIDE SEQUENCE</scope>
    <source>
        <strain evidence="5">ChiHjej11B10-19426</strain>
    </source>
</reference>
<gene>
    <name evidence="5" type="ORF">H9816_01275</name>
</gene>
<name>A0A9D2IKT7_9BACT</name>
<dbReference type="PIRSF" id="PIRSF006232">
    <property type="entry name" value="Pirin"/>
    <property type="match status" value="1"/>
</dbReference>
<comment type="similarity">
    <text evidence="1 2">Belongs to the pirin family.</text>
</comment>
<feature type="domain" description="Pirin N-terminal" evidence="3">
    <location>
        <begin position="12"/>
        <end position="120"/>
    </location>
</feature>
<dbReference type="SUPFAM" id="SSF51182">
    <property type="entry name" value="RmlC-like cupins"/>
    <property type="match status" value="1"/>
</dbReference>
<organism evidence="5 6">
    <name type="scientific">Candidatus Tidjanibacter faecipullorum</name>
    <dbReference type="NCBI Taxonomy" id="2838766"/>
    <lineage>
        <taxon>Bacteria</taxon>
        <taxon>Pseudomonadati</taxon>
        <taxon>Bacteroidota</taxon>
        <taxon>Bacteroidia</taxon>
        <taxon>Bacteroidales</taxon>
        <taxon>Rikenellaceae</taxon>
        <taxon>Tidjanibacter</taxon>
    </lineage>
</organism>
<dbReference type="Gene3D" id="2.60.120.10">
    <property type="entry name" value="Jelly Rolls"/>
    <property type="match status" value="2"/>
</dbReference>
<sequence length="244" mass="26983">MERVIHRAESRGFADSGWRRCYFNFSFANYYDPRRINFGALRVLNEVTMLPGEGMNAHPHDNMEIVAIPLQGTLEYGDNMGNMVTLTAGQADVISAGSGIVHTTYNNSPQEEVHYLVLWIFPRRYELPPAYHRVTLAPAVRNGWQPVASPVGGDGVLPINQDAWIWLIGLDAGAEASYRLHRAGNGCYAFLIEGEAAMADVELAAQDAVGVTDAEEVTVRALAPARLLLVEVPMQNWKQEEDEA</sequence>
<dbReference type="PANTHER" id="PTHR43212:SF3">
    <property type="entry name" value="QUERCETIN 2,3-DIOXYGENASE"/>
    <property type="match status" value="1"/>
</dbReference>